<protein>
    <recommendedName>
        <fullName evidence="2">Transposable element P transposase-like RNase H domain-containing protein</fullName>
    </recommendedName>
</protein>
<dbReference type="InterPro" id="IPR048365">
    <property type="entry name" value="TNP-like_RNaseH_N"/>
</dbReference>
<dbReference type="Pfam" id="PF21787">
    <property type="entry name" value="TNP-like_RNaseH_N"/>
    <property type="match status" value="1"/>
</dbReference>
<evidence type="ECO:0000259" key="2">
    <source>
        <dbReference type="Pfam" id="PF21787"/>
    </source>
</evidence>
<feature type="domain" description="Transposable element P transposase-like RNase H" evidence="2">
    <location>
        <begin position="6"/>
        <end position="116"/>
    </location>
</feature>
<reference evidence="4" key="1">
    <citation type="journal article" date="2015" name="Proc. Natl. Acad. Sci. U.S.A.">
        <title>Genome sequence of the Asian Tiger mosquito, Aedes albopictus, reveals insights into its biology, genetics, and evolution.</title>
        <authorList>
            <person name="Chen X.G."/>
            <person name="Jiang X."/>
            <person name="Gu J."/>
            <person name="Xu M."/>
            <person name="Wu Y."/>
            <person name="Deng Y."/>
            <person name="Zhang C."/>
            <person name="Bonizzoni M."/>
            <person name="Dermauw W."/>
            <person name="Vontas J."/>
            <person name="Armbruster P."/>
            <person name="Huang X."/>
            <person name="Yang Y."/>
            <person name="Zhang H."/>
            <person name="He W."/>
            <person name="Peng H."/>
            <person name="Liu Y."/>
            <person name="Wu K."/>
            <person name="Chen J."/>
            <person name="Lirakis M."/>
            <person name="Topalis P."/>
            <person name="Van Leeuwen T."/>
            <person name="Hall A.B."/>
            <person name="Jiang X."/>
            <person name="Thorpe C."/>
            <person name="Mueller R.L."/>
            <person name="Sun C."/>
            <person name="Waterhouse R.M."/>
            <person name="Yan G."/>
            <person name="Tu Z.J."/>
            <person name="Fang X."/>
            <person name="James A.A."/>
        </authorList>
    </citation>
    <scope>NUCLEOTIDE SEQUENCE [LARGE SCALE GENOMIC DNA]</scope>
    <source>
        <strain evidence="4">Foshan</strain>
    </source>
</reference>
<dbReference type="Proteomes" id="UP000069940">
    <property type="component" value="Unassembled WGS sequence"/>
</dbReference>
<feature type="compositionally biased region" description="Low complexity" evidence="1">
    <location>
        <begin position="437"/>
        <end position="450"/>
    </location>
</feature>
<dbReference type="RefSeq" id="XP_062714902.1">
    <property type="nucleotide sequence ID" value="XM_062858918.1"/>
</dbReference>
<evidence type="ECO:0000313" key="3">
    <source>
        <dbReference type="EnsemblMetazoa" id="AALFPA23_012513.P17946"/>
    </source>
</evidence>
<keyword evidence="4" id="KW-1185">Reference proteome</keyword>
<proteinExistence type="predicted"/>
<sequence>MSALPDDAKDCGLFLDEMSIDEAKELCPNNKKWYGCPTLPPSEALATKGLVFMLGGVSHRWKQTVAFEFTGNSIPEGCLKPIVMDIIVKAEERGLRVHFVTSDCGSANKTMWKEFGVHAVKTTLRDNLSIEHPCDPDRRLEFIADPVHVFKNSVHGWISNKIIILPDWYVQKRRLTSNIVDRDHLRALVEDDEARDESSKLVCRLSQADVDFQNKPLSNVDKMKVSNATKYCNYSVAAALCVVAEKTNRMCLKTTAAYITDLARWYEIMNSRDDSEALKPAENNYQASIDHINFFAKLMSDIKVGEKGHWKPWQTAAVMSSNAILRLQNYFFESLEYTVLYTSRFVQDCLENLFSVIRYKQKRPTALQMKQHLRSITLSQFMHVPNNSSYDIDEREYLLSLEDLIRKRPRPVEADGPTLPKRVRVDSMSEAQVNGEQSSSSRQTLSSASQIMRSADRAKLNVLFHRCTKLVTKLAKNKEICDDCLQKCKTSTPFNPDIARYTTLMMKKSEDSPIFPTQKLFMYFIQLDENFTQIRSESTEPVTYRASLLKLSPNFTDHCPALKRSATMLVVQQRLEAERIWKTRKTRHDSRSMVA</sequence>
<dbReference type="GeneID" id="134291322"/>
<evidence type="ECO:0000313" key="4">
    <source>
        <dbReference type="Proteomes" id="UP000069940"/>
    </source>
</evidence>
<reference evidence="3" key="2">
    <citation type="submission" date="2025-05" db="UniProtKB">
        <authorList>
            <consortium name="EnsemblMetazoa"/>
        </authorList>
    </citation>
    <scope>IDENTIFICATION</scope>
    <source>
        <strain evidence="3">Foshan</strain>
    </source>
</reference>
<feature type="region of interest" description="Disordered" evidence="1">
    <location>
        <begin position="429"/>
        <end position="450"/>
    </location>
</feature>
<organism evidence="3 4">
    <name type="scientific">Aedes albopictus</name>
    <name type="common">Asian tiger mosquito</name>
    <name type="synonym">Stegomyia albopicta</name>
    <dbReference type="NCBI Taxonomy" id="7160"/>
    <lineage>
        <taxon>Eukaryota</taxon>
        <taxon>Metazoa</taxon>
        <taxon>Ecdysozoa</taxon>
        <taxon>Arthropoda</taxon>
        <taxon>Hexapoda</taxon>
        <taxon>Insecta</taxon>
        <taxon>Pterygota</taxon>
        <taxon>Neoptera</taxon>
        <taxon>Endopterygota</taxon>
        <taxon>Diptera</taxon>
        <taxon>Nematocera</taxon>
        <taxon>Culicoidea</taxon>
        <taxon>Culicidae</taxon>
        <taxon>Culicinae</taxon>
        <taxon>Aedini</taxon>
        <taxon>Aedes</taxon>
        <taxon>Stegomyia</taxon>
    </lineage>
</organism>
<name>A0ABM1YVJ1_AEDAL</name>
<evidence type="ECO:0000256" key="1">
    <source>
        <dbReference type="SAM" id="MobiDB-lite"/>
    </source>
</evidence>
<dbReference type="EnsemblMetazoa" id="AALFPA23_012513.R17946">
    <property type="protein sequence ID" value="AALFPA23_012513.P17946"/>
    <property type="gene ID" value="AALFPA23_012513"/>
</dbReference>
<accession>A0ABM1YVJ1</accession>